<dbReference type="Gene3D" id="3.40.50.1820">
    <property type="entry name" value="alpha/beta hydrolase"/>
    <property type="match status" value="1"/>
</dbReference>
<evidence type="ECO:0000256" key="2">
    <source>
        <dbReference type="ARBA" id="ARBA00022525"/>
    </source>
</evidence>
<evidence type="ECO:0000256" key="3">
    <source>
        <dbReference type="ARBA" id="ARBA00022651"/>
    </source>
</evidence>
<evidence type="ECO:0000256" key="5">
    <source>
        <dbReference type="ARBA" id="ARBA00022801"/>
    </source>
</evidence>
<dbReference type="PANTHER" id="PTHR38050">
    <property type="match status" value="1"/>
</dbReference>
<evidence type="ECO:0000256" key="6">
    <source>
        <dbReference type="ARBA" id="ARBA00023277"/>
    </source>
</evidence>
<keyword evidence="7" id="KW-0624">Polysaccharide degradation</keyword>
<organism evidence="8 9">
    <name type="scientific">Terrimonas ginsenosidimutans</name>
    <dbReference type="NCBI Taxonomy" id="2908004"/>
    <lineage>
        <taxon>Bacteria</taxon>
        <taxon>Pseudomonadati</taxon>
        <taxon>Bacteroidota</taxon>
        <taxon>Chitinophagia</taxon>
        <taxon>Chitinophagales</taxon>
        <taxon>Chitinophagaceae</taxon>
        <taxon>Terrimonas</taxon>
    </lineage>
</organism>
<proteinExistence type="predicted"/>
<dbReference type="SUPFAM" id="SSF53474">
    <property type="entry name" value="alpha/beta-Hydrolases"/>
    <property type="match status" value="1"/>
</dbReference>
<evidence type="ECO:0000256" key="1">
    <source>
        <dbReference type="ARBA" id="ARBA00004613"/>
    </source>
</evidence>
<dbReference type="PANTHER" id="PTHR38050:SF2">
    <property type="entry name" value="FERULOYL ESTERASE C-RELATED"/>
    <property type="match status" value="1"/>
</dbReference>
<keyword evidence="9" id="KW-1185">Reference proteome</keyword>
<evidence type="ECO:0000313" key="9">
    <source>
        <dbReference type="Proteomes" id="UP001165367"/>
    </source>
</evidence>
<keyword evidence="6" id="KW-0119">Carbohydrate metabolism</keyword>
<evidence type="ECO:0000313" key="8">
    <source>
        <dbReference type="EMBL" id="MCG2613367.1"/>
    </source>
</evidence>
<keyword evidence="5" id="KW-0378">Hydrolase</keyword>
<keyword evidence="2" id="KW-0964">Secreted</keyword>
<dbReference type="Pfam" id="PF10503">
    <property type="entry name" value="Esterase_PHB"/>
    <property type="match status" value="1"/>
</dbReference>
<name>A0ABS9KM21_9BACT</name>
<sequence length="301" mass="33353">MKNGISKLLLIIAYLVRSSEVPAQQTVEGSFVHGGINRSYAVYVPASYIPGQPVPLLFNLHGYGKDKEYQESNRDFRPVADTARFLVVHPDGTKERLTKQRFWNFGSVMGSTVDDQGFLEALIDTLAKRFSIDQQRVYCTGMSNGTFMAYYLGCKSKRFAAVGGVAGGMSVSMYKDCEPVNPIPIIHIHGTKDPINKYKGSSSAIGIEAILQFWRDKNHCSTKPEVTAIEDATPLDKCTAERIVYSGGINGHRVELIKITGGGHTWPGSDKQGGLLGKVCQDFDARLEIWRFFREFKLTGN</sequence>
<evidence type="ECO:0000256" key="7">
    <source>
        <dbReference type="ARBA" id="ARBA00023326"/>
    </source>
</evidence>
<dbReference type="RefSeq" id="WP_237868596.1">
    <property type="nucleotide sequence ID" value="NZ_JAKLTR010000002.1"/>
</dbReference>
<dbReference type="EMBL" id="JAKLTR010000002">
    <property type="protein sequence ID" value="MCG2613367.1"/>
    <property type="molecule type" value="Genomic_DNA"/>
</dbReference>
<comment type="subcellular location">
    <subcellularLocation>
        <location evidence="1">Secreted</location>
    </subcellularLocation>
</comment>
<gene>
    <name evidence="8" type="ORF">LZZ85_03710</name>
</gene>
<dbReference type="InterPro" id="IPR010126">
    <property type="entry name" value="Esterase_phb"/>
</dbReference>
<dbReference type="InterPro" id="IPR043595">
    <property type="entry name" value="FaeB/C/D"/>
</dbReference>
<comment type="caution">
    <text evidence="8">The sequence shown here is derived from an EMBL/GenBank/DDBJ whole genome shotgun (WGS) entry which is preliminary data.</text>
</comment>
<accession>A0ABS9KM21</accession>
<protein>
    <submittedName>
        <fullName evidence="8">Prolyl oligopeptidase family serine peptidase</fullName>
    </submittedName>
</protein>
<dbReference type="Proteomes" id="UP001165367">
    <property type="component" value="Unassembled WGS sequence"/>
</dbReference>
<keyword evidence="3" id="KW-0858">Xylan degradation</keyword>
<keyword evidence="4" id="KW-0732">Signal</keyword>
<dbReference type="InterPro" id="IPR029058">
    <property type="entry name" value="AB_hydrolase_fold"/>
</dbReference>
<reference evidence="8" key="1">
    <citation type="submission" date="2022-01" db="EMBL/GenBank/DDBJ databases">
        <authorList>
            <person name="Jo J.-H."/>
            <person name="Im W.-T."/>
        </authorList>
    </citation>
    <scope>NUCLEOTIDE SEQUENCE</scope>
    <source>
        <strain evidence="8">NA20</strain>
    </source>
</reference>
<evidence type="ECO:0000256" key="4">
    <source>
        <dbReference type="ARBA" id="ARBA00022729"/>
    </source>
</evidence>